<dbReference type="GO" id="GO:0005783">
    <property type="term" value="C:endoplasmic reticulum"/>
    <property type="evidence" value="ECO:0007669"/>
    <property type="project" value="UniProtKB-SubCell"/>
</dbReference>
<keyword evidence="3" id="KW-0256">Endoplasmic reticulum</keyword>
<reference evidence="7" key="1">
    <citation type="submission" date="2022-06" db="EMBL/GenBank/DDBJ databases">
        <title>Complete genome sequences of two strains of the flax pathogen Septoria linicola.</title>
        <authorList>
            <person name="Lapalu N."/>
            <person name="Simon A."/>
            <person name="Demenou B."/>
            <person name="Paumier D."/>
            <person name="Guillot M.-P."/>
            <person name="Gout L."/>
            <person name="Valade R."/>
        </authorList>
    </citation>
    <scope>NUCLEOTIDE SEQUENCE</scope>
    <source>
        <strain evidence="7">SE15195</strain>
    </source>
</reference>
<evidence type="ECO:0000259" key="6">
    <source>
        <dbReference type="Pfam" id="PF08314"/>
    </source>
</evidence>
<dbReference type="AlphaFoldDB" id="A0A9Q9AIU0"/>
<dbReference type="Proteomes" id="UP001056384">
    <property type="component" value="Chromosome 1"/>
</dbReference>
<evidence type="ECO:0000256" key="2">
    <source>
        <dbReference type="ARBA" id="ARBA00022448"/>
    </source>
</evidence>
<keyword evidence="4" id="KW-0653">Protein transport</keyword>
<dbReference type="GO" id="GO:0015031">
    <property type="term" value="P:protein transport"/>
    <property type="evidence" value="ECO:0007669"/>
    <property type="project" value="UniProtKB-KW"/>
</dbReference>
<accession>A0A9Q9AIU0</accession>
<evidence type="ECO:0000256" key="5">
    <source>
        <dbReference type="SAM" id="MobiDB-lite"/>
    </source>
</evidence>
<gene>
    <name evidence="7" type="ORF">Slin15195_G000050</name>
</gene>
<feature type="region of interest" description="Disordered" evidence="5">
    <location>
        <begin position="730"/>
        <end position="756"/>
    </location>
</feature>
<dbReference type="GO" id="GO:0006890">
    <property type="term" value="P:retrograde vesicle-mediated transport, Golgi to endoplasmic reticulum"/>
    <property type="evidence" value="ECO:0007669"/>
    <property type="project" value="InterPro"/>
</dbReference>
<evidence type="ECO:0000313" key="8">
    <source>
        <dbReference type="Proteomes" id="UP001056384"/>
    </source>
</evidence>
<feature type="compositionally biased region" description="Basic residues" evidence="5">
    <location>
        <begin position="742"/>
        <end position="752"/>
    </location>
</feature>
<proteinExistence type="predicted"/>
<feature type="domain" description="Sec39" evidence="6">
    <location>
        <begin position="15"/>
        <end position="835"/>
    </location>
</feature>
<sequence length="981" mass="109834">MDADDVKSLTPAQCILLTVHFASEANIRALHSFTPTRHDALDPELVLRILLTYLPEALEPREYLNYIGEVASRLYLDVDREDVEVSTAPVRDLSDADAQKKVKKLRLRNIEAPSYPPDAPKDLVTRFVCHRAYRIDQETGLLNLVPALIEPFLDRNDFIRTWYIGLVLPLLRMTTEYYPDDGNLVISLTDFEKIRGRQGVELLLKKSEQLPAQDRDNISRDIKSLVGPWMYGQTNHKRRKLNWGQNDKNRAQQKRENAVEGATESLRKISLNGIGQHDQSTGHDWEHVFSWLLSHASSDLGYVARAIDGWGGPTDIDLGGIEREGIHYLDENIEKSLELQYAQAAFASCYVAQADSRETITDAHSILARLAELMEFIPPPDLATSVDSLPKIERHAVKLDESQRSSDLLPEALLKHDHPLTTPREETYMLLQMMVYSAYQFSGLSNPLSLISVAKLHFYATAEEQRDILRKILHHLSKPGARKDDSQWNAERAKLIWLWNWGIEADKSDPHHGAGVLGKIAKADFEEEMLKVLTETSCYDMAIELYLAEGSDTVLFADRSEAIILGKAMEIYDTASNGNRQRGAMRRASEIINTFRPYYKNSPKFAQATALIAATHALSFYSLTLQHGVPFQPVSIRVSQEPLSLIAKVLEQNARSYTKLDDLVGIARNLVSAGLKDEDDSEPAQPSSEDMARKRRDAERRVTFMAVEAALREDDFETAYSYVVNRLTPNGADLEAPTSTPKRAHQRQKSSRASKNSFVVDDDDISWRAAFLAGRYRPTTSTPPTLRRLEQRTELLSLALLLAPTPALTEILAAWRRCEEEMTTLQLSQQEAEREFDDRADKRLSSGSAVLPGTFADAEPELVLNQKRREMGRVGGGRVAANDETPLSMFDLTRNFAAKAFSNRNNATTTSVTAGGRSSRDMERSSDSLVSDDGESAQDRVRKRDMVANAVSGGLASGLGWMLGATPAQHNAARDEFGQGR</sequence>
<evidence type="ECO:0000256" key="1">
    <source>
        <dbReference type="ARBA" id="ARBA00004240"/>
    </source>
</evidence>
<evidence type="ECO:0000256" key="3">
    <source>
        <dbReference type="ARBA" id="ARBA00022824"/>
    </source>
</evidence>
<keyword evidence="2" id="KW-0813">Transport</keyword>
<evidence type="ECO:0000256" key="4">
    <source>
        <dbReference type="ARBA" id="ARBA00022927"/>
    </source>
</evidence>
<dbReference type="InterPro" id="IPR013244">
    <property type="entry name" value="Sec39_domain"/>
</dbReference>
<feature type="region of interest" description="Disordered" evidence="5">
    <location>
        <begin position="675"/>
        <end position="697"/>
    </location>
</feature>
<dbReference type="PANTHER" id="PTHR40787:SF3">
    <property type="entry name" value="PROTEIN TRANSPORT PROTEIN SEC39"/>
    <property type="match status" value="1"/>
</dbReference>
<protein>
    <submittedName>
        <fullName evidence="7">Sec39 domain-containing protein</fullName>
    </submittedName>
</protein>
<feature type="region of interest" description="Disordered" evidence="5">
    <location>
        <begin position="908"/>
        <end position="943"/>
    </location>
</feature>
<dbReference type="Pfam" id="PF08314">
    <property type="entry name" value="Sec39"/>
    <property type="match status" value="1"/>
</dbReference>
<comment type="subcellular location">
    <subcellularLocation>
        <location evidence="1">Endoplasmic reticulum</location>
    </subcellularLocation>
</comment>
<name>A0A9Q9AIU0_9PEZI</name>
<dbReference type="PANTHER" id="PTHR40787">
    <property type="entry name" value="SECRETED PROTEIN"/>
    <property type="match status" value="1"/>
</dbReference>
<evidence type="ECO:0000313" key="7">
    <source>
        <dbReference type="EMBL" id="USW46686.1"/>
    </source>
</evidence>
<keyword evidence="8" id="KW-1185">Reference proteome</keyword>
<dbReference type="EMBL" id="CP099418">
    <property type="protein sequence ID" value="USW46686.1"/>
    <property type="molecule type" value="Genomic_DNA"/>
</dbReference>
<organism evidence="7 8">
    <name type="scientific">Septoria linicola</name>
    <dbReference type="NCBI Taxonomy" id="215465"/>
    <lineage>
        <taxon>Eukaryota</taxon>
        <taxon>Fungi</taxon>
        <taxon>Dikarya</taxon>
        <taxon>Ascomycota</taxon>
        <taxon>Pezizomycotina</taxon>
        <taxon>Dothideomycetes</taxon>
        <taxon>Dothideomycetidae</taxon>
        <taxon>Mycosphaerellales</taxon>
        <taxon>Mycosphaerellaceae</taxon>
        <taxon>Septoria</taxon>
    </lineage>
</organism>